<evidence type="ECO:0000256" key="1">
    <source>
        <dbReference type="SAM" id="MobiDB-lite"/>
    </source>
</evidence>
<proteinExistence type="predicted"/>
<organism evidence="2 3">
    <name type="scientific">Eubacterium callanderi</name>
    <dbReference type="NCBI Taxonomy" id="53442"/>
    <lineage>
        <taxon>Bacteria</taxon>
        <taxon>Bacillati</taxon>
        <taxon>Bacillota</taxon>
        <taxon>Clostridia</taxon>
        <taxon>Eubacteriales</taxon>
        <taxon>Eubacteriaceae</taxon>
        <taxon>Eubacterium</taxon>
    </lineage>
</organism>
<keyword evidence="3" id="KW-1185">Reference proteome</keyword>
<accession>E3GKG1</accession>
<dbReference type="Proteomes" id="UP000006873">
    <property type="component" value="Chromosome"/>
</dbReference>
<evidence type="ECO:0000313" key="3">
    <source>
        <dbReference type="Proteomes" id="UP000006873"/>
    </source>
</evidence>
<dbReference type="EMBL" id="CP002273">
    <property type="protein sequence ID" value="ADO35908.1"/>
    <property type="molecule type" value="Genomic_DNA"/>
</dbReference>
<gene>
    <name evidence="2" type="ordered locus">ELI_0896</name>
</gene>
<dbReference type="KEGG" id="elm:ELI_0896"/>
<dbReference type="AlphaFoldDB" id="E3GKG1"/>
<reference key="1">
    <citation type="submission" date="2010-09" db="EMBL/GenBank/DDBJ databases">
        <authorList>
            <person name="Roh H."/>
            <person name="Ko H.-J."/>
            <person name="Kim D."/>
            <person name="Choi D.G."/>
            <person name="Park S."/>
            <person name="Kim S."/>
            <person name="Kim K.H."/>
            <person name="Chang I.S."/>
            <person name="Choi I.-G."/>
        </authorList>
    </citation>
    <scope>NUCLEOTIDE SEQUENCE</scope>
    <source>
        <strain>KIST612</strain>
    </source>
</reference>
<feature type="region of interest" description="Disordered" evidence="1">
    <location>
        <begin position="18"/>
        <end position="39"/>
    </location>
</feature>
<dbReference type="HOGENOM" id="CLU_3309910_0_0_9"/>
<reference evidence="2 3" key="2">
    <citation type="journal article" date="2011" name="J. Bacteriol.">
        <title>Complete genome sequence of a carbon monoxide-utilizing acetogen, Eubacterium limosum KIST612.</title>
        <authorList>
            <person name="Roh H."/>
            <person name="Ko H.J."/>
            <person name="Kim D."/>
            <person name="Choi D.G."/>
            <person name="Park S."/>
            <person name="Kim S."/>
            <person name="Chang I.S."/>
            <person name="Choi I.G."/>
        </authorList>
    </citation>
    <scope>NUCLEOTIDE SEQUENCE [LARGE SCALE GENOMIC DNA]</scope>
    <source>
        <strain evidence="2 3">KIST612</strain>
    </source>
</reference>
<name>E3GKG1_9FIRM</name>
<sequence length="39" mass="4402">MFDAFYITQGPCQNEMAQPGGFGGKHRQKVIHNDSEKSF</sequence>
<protein>
    <submittedName>
        <fullName evidence="2">Uncharacterized protein</fullName>
    </submittedName>
</protein>
<evidence type="ECO:0000313" key="2">
    <source>
        <dbReference type="EMBL" id="ADO35908.1"/>
    </source>
</evidence>